<dbReference type="AlphaFoldDB" id="A0A8J7AKI4"/>
<accession>A0A8J7AKI4</accession>
<protein>
    <submittedName>
        <fullName evidence="2">Uncharacterized protein</fullName>
    </submittedName>
</protein>
<organism evidence="2 3">
    <name type="scientific">Desmonostoc muscorum LEGE 12446</name>
    <dbReference type="NCBI Taxonomy" id="1828758"/>
    <lineage>
        <taxon>Bacteria</taxon>
        <taxon>Bacillati</taxon>
        <taxon>Cyanobacteriota</taxon>
        <taxon>Cyanophyceae</taxon>
        <taxon>Nostocales</taxon>
        <taxon>Nostocaceae</taxon>
        <taxon>Desmonostoc</taxon>
    </lineage>
</organism>
<dbReference type="EMBL" id="JADEXS010000913">
    <property type="protein sequence ID" value="MBE9027472.1"/>
    <property type="molecule type" value="Genomic_DNA"/>
</dbReference>
<feature type="transmembrane region" description="Helical" evidence="1">
    <location>
        <begin position="12"/>
        <end position="34"/>
    </location>
</feature>
<dbReference type="Proteomes" id="UP000622533">
    <property type="component" value="Unassembled WGS sequence"/>
</dbReference>
<keyword evidence="3" id="KW-1185">Reference proteome</keyword>
<name>A0A8J7AKI4_DESMC</name>
<evidence type="ECO:0000313" key="3">
    <source>
        <dbReference type="Proteomes" id="UP000622533"/>
    </source>
</evidence>
<sequence length="70" mass="7764">MVFMYYVCDENLILPVDMSSTFFVLVIAGGTTGASQTGDRSMRQCCFMELPSLPPIFPCSKVKKLKLGYS</sequence>
<proteinExistence type="predicted"/>
<keyword evidence="1" id="KW-0472">Membrane</keyword>
<evidence type="ECO:0000256" key="1">
    <source>
        <dbReference type="SAM" id="Phobius"/>
    </source>
</evidence>
<keyword evidence="1" id="KW-0812">Transmembrane</keyword>
<comment type="caution">
    <text evidence="2">The sequence shown here is derived from an EMBL/GenBank/DDBJ whole genome shotgun (WGS) entry which is preliminary data.</text>
</comment>
<evidence type="ECO:0000313" key="2">
    <source>
        <dbReference type="EMBL" id="MBE9027472.1"/>
    </source>
</evidence>
<gene>
    <name evidence="2" type="ORF">IQ276_35160</name>
</gene>
<keyword evidence="1" id="KW-1133">Transmembrane helix</keyword>
<reference evidence="2" key="1">
    <citation type="submission" date="2020-10" db="EMBL/GenBank/DDBJ databases">
        <authorList>
            <person name="Castelo-Branco R."/>
            <person name="Eusebio N."/>
            <person name="Adriana R."/>
            <person name="Vieira A."/>
            <person name="Brugerolle De Fraissinette N."/>
            <person name="Rezende De Castro R."/>
            <person name="Schneider M.P."/>
            <person name="Vasconcelos V."/>
            <person name="Leao P.N."/>
        </authorList>
    </citation>
    <scope>NUCLEOTIDE SEQUENCE</scope>
    <source>
        <strain evidence="2">LEGE 12446</strain>
    </source>
</reference>